<keyword evidence="4 6" id="KW-0698">rRNA processing</keyword>
<dbReference type="InterPro" id="IPR007144">
    <property type="entry name" value="SSU_processome_Utp11"/>
</dbReference>
<proteinExistence type="inferred from homology"/>
<sequence length="281" mass="32593">MSSMWRNSAGQRRNHKERAQPIEREKHGLLEKHKDYSLRAADFASKKRRLRALRQKAAMRNPDEFSFAMLSSRTDGRGVRIADRGNRPLSQDVVKLLKTQDIGYVRTMLQKTRKERERAEQEVQILEGGEGDKELRVLRNLGGPGGKGKGTHTVFVGSKDQQLDFRAEEWFGTDKKGLKRSWNRGKREEVAVSQEDGEDGERGDQREQVEDGEEAFDRTGRRRIQRSKESRRKYLEALKEREQDLIIAEQELDLQRAKMNNTATTGVNKNGDKFKIRERKK</sequence>
<dbReference type="EMBL" id="ML991803">
    <property type="protein sequence ID" value="KAF2233850.1"/>
    <property type="molecule type" value="Genomic_DNA"/>
</dbReference>
<dbReference type="PANTHER" id="PTHR12838:SF0">
    <property type="entry name" value="U3 SMALL NUCLEOLAR RNA-ASSOCIATED PROTEIN 11-RELATED"/>
    <property type="match status" value="1"/>
</dbReference>
<dbReference type="PANTHER" id="PTHR12838">
    <property type="entry name" value="U3 SMALL NUCLEOLAR RNA-ASSOCIATED PROTEIN 11"/>
    <property type="match status" value="1"/>
</dbReference>
<evidence type="ECO:0000313" key="10">
    <source>
        <dbReference type="Proteomes" id="UP000800092"/>
    </source>
</evidence>
<comment type="function">
    <text evidence="1 6">Involved in nucleolar processing of pre-18S ribosomal RNA.</text>
</comment>
<feature type="region of interest" description="Disordered" evidence="8">
    <location>
        <begin position="262"/>
        <end position="281"/>
    </location>
</feature>
<evidence type="ECO:0000313" key="9">
    <source>
        <dbReference type="EMBL" id="KAF2233850.1"/>
    </source>
</evidence>
<evidence type="ECO:0000256" key="8">
    <source>
        <dbReference type="SAM" id="MobiDB-lite"/>
    </source>
</evidence>
<feature type="region of interest" description="Disordered" evidence="8">
    <location>
        <begin position="1"/>
        <end position="31"/>
    </location>
</feature>
<keyword evidence="10" id="KW-1185">Reference proteome</keyword>
<dbReference type="OrthoDB" id="29058at2759"/>
<protein>
    <recommendedName>
        <fullName evidence="6">U3 small nucleolar RNA-associated protein 11</fullName>
        <shortName evidence="6">U3 snoRNA-associated protein 11</shortName>
    </recommendedName>
</protein>
<reference evidence="9" key="1">
    <citation type="journal article" date="2020" name="Stud. Mycol.">
        <title>101 Dothideomycetes genomes: a test case for predicting lifestyles and emergence of pathogens.</title>
        <authorList>
            <person name="Haridas S."/>
            <person name="Albert R."/>
            <person name="Binder M."/>
            <person name="Bloem J."/>
            <person name="Labutti K."/>
            <person name="Salamov A."/>
            <person name="Andreopoulos B."/>
            <person name="Baker S."/>
            <person name="Barry K."/>
            <person name="Bills G."/>
            <person name="Bluhm B."/>
            <person name="Cannon C."/>
            <person name="Castanera R."/>
            <person name="Culley D."/>
            <person name="Daum C."/>
            <person name="Ezra D."/>
            <person name="Gonzalez J."/>
            <person name="Henrissat B."/>
            <person name="Kuo A."/>
            <person name="Liang C."/>
            <person name="Lipzen A."/>
            <person name="Lutzoni F."/>
            <person name="Magnuson J."/>
            <person name="Mondo S."/>
            <person name="Nolan M."/>
            <person name="Ohm R."/>
            <person name="Pangilinan J."/>
            <person name="Park H.-J."/>
            <person name="Ramirez L."/>
            <person name="Alfaro M."/>
            <person name="Sun H."/>
            <person name="Tritt A."/>
            <person name="Yoshinaga Y."/>
            <person name="Zwiers L.-H."/>
            <person name="Turgeon B."/>
            <person name="Goodwin S."/>
            <person name="Spatafora J."/>
            <person name="Crous P."/>
            <person name="Grigoriev I."/>
        </authorList>
    </citation>
    <scope>NUCLEOTIDE SEQUENCE</scope>
    <source>
        <strain evidence="9">Tuck. ex Michener</strain>
    </source>
</reference>
<feature type="coiled-coil region" evidence="7">
    <location>
        <begin position="231"/>
        <end position="258"/>
    </location>
</feature>
<keyword evidence="7" id="KW-0175">Coiled coil</keyword>
<feature type="compositionally biased region" description="Basic and acidic residues" evidence="8">
    <location>
        <begin position="17"/>
        <end position="31"/>
    </location>
</feature>
<organism evidence="9 10">
    <name type="scientific">Viridothelium virens</name>
    <name type="common">Speckled blister lichen</name>
    <name type="synonym">Trypethelium virens</name>
    <dbReference type="NCBI Taxonomy" id="1048519"/>
    <lineage>
        <taxon>Eukaryota</taxon>
        <taxon>Fungi</taxon>
        <taxon>Dikarya</taxon>
        <taxon>Ascomycota</taxon>
        <taxon>Pezizomycotina</taxon>
        <taxon>Dothideomycetes</taxon>
        <taxon>Dothideomycetes incertae sedis</taxon>
        <taxon>Trypetheliales</taxon>
        <taxon>Trypetheliaceae</taxon>
        <taxon>Viridothelium</taxon>
    </lineage>
</organism>
<feature type="compositionally biased region" description="Basic and acidic residues" evidence="8">
    <location>
        <begin position="200"/>
        <end position="219"/>
    </location>
</feature>
<evidence type="ECO:0000256" key="3">
    <source>
        <dbReference type="ARBA" id="ARBA00008105"/>
    </source>
</evidence>
<comment type="subunit">
    <text evidence="6">Component of the ribosomal small subunit (SSU) processome.</text>
</comment>
<comment type="similarity">
    <text evidence="3 6">Belongs to the UTP11 family.</text>
</comment>
<keyword evidence="5 6" id="KW-0539">Nucleus</keyword>
<evidence type="ECO:0000256" key="5">
    <source>
        <dbReference type="ARBA" id="ARBA00023242"/>
    </source>
</evidence>
<evidence type="ECO:0000256" key="1">
    <source>
        <dbReference type="ARBA" id="ARBA00004099"/>
    </source>
</evidence>
<dbReference type="PIRSF" id="PIRSF015952">
    <property type="entry name" value="U3snoRNP11"/>
    <property type="match status" value="1"/>
</dbReference>
<dbReference type="Pfam" id="PF03998">
    <property type="entry name" value="Utp11"/>
    <property type="match status" value="1"/>
</dbReference>
<gene>
    <name evidence="9" type="ORF">EV356DRAFT_447763</name>
</gene>
<evidence type="ECO:0000256" key="7">
    <source>
        <dbReference type="SAM" id="Coils"/>
    </source>
</evidence>
<comment type="subcellular location">
    <subcellularLocation>
        <location evidence="2 6">Nucleus</location>
        <location evidence="2 6">Nucleolus</location>
    </subcellularLocation>
</comment>
<evidence type="ECO:0000256" key="2">
    <source>
        <dbReference type="ARBA" id="ARBA00004604"/>
    </source>
</evidence>
<feature type="compositionally biased region" description="Polar residues" evidence="8">
    <location>
        <begin position="1"/>
        <end position="11"/>
    </location>
</feature>
<evidence type="ECO:0000256" key="6">
    <source>
        <dbReference type="PIRNR" id="PIRNR015952"/>
    </source>
</evidence>
<dbReference type="AlphaFoldDB" id="A0A6A6H851"/>
<accession>A0A6A6H851</accession>
<feature type="region of interest" description="Disordered" evidence="8">
    <location>
        <begin position="182"/>
        <end position="229"/>
    </location>
</feature>
<dbReference type="Proteomes" id="UP000800092">
    <property type="component" value="Unassembled WGS sequence"/>
</dbReference>
<name>A0A6A6H851_VIRVR</name>
<evidence type="ECO:0000256" key="4">
    <source>
        <dbReference type="ARBA" id="ARBA00022552"/>
    </source>
</evidence>
<dbReference type="GO" id="GO:0032040">
    <property type="term" value="C:small-subunit processome"/>
    <property type="evidence" value="ECO:0007669"/>
    <property type="project" value="UniProtKB-UniRule"/>
</dbReference>
<dbReference type="GO" id="GO:0006364">
    <property type="term" value="P:rRNA processing"/>
    <property type="evidence" value="ECO:0007669"/>
    <property type="project" value="UniProtKB-UniRule"/>
</dbReference>